<dbReference type="Proteomes" id="UP001235547">
    <property type="component" value="Chromosome 2"/>
</dbReference>
<dbReference type="Gene3D" id="3.40.50.300">
    <property type="entry name" value="P-loop containing nucleotide triphosphate hydrolases"/>
    <property type="match status" value="2"/>
</dbReference>
<evidence type="ECO:0000313" key="12">
    <source>
        <dbReference type="Proteomes" id="UP001235547"/>
    </source>
</evidence>
<feature type="domain" description="ABC transporter" evidence="10">
    <location>
        <begin position="15"/>
        <end position="250"/>
    </location>
</feature>
<dbReference type="RefSeq" id="WP_280731412.1">
    <property type="nucleotide sequence ID" value="NZ_CP120367.1"/>
</dbReference>
<evidence type="ECO:0000256" key="8">
    <source>
        <dbReference type="ARBA" id="ARBA00022967"/>
    </source>
</evidence>
<sequence>MTHGEVMSVDSDTVWELRGISKAFGVVLANDDVSLALRRHQIHGLVGENGSGKTTLIRTLSGAHRPDGGMILHEGAPVTLDSTLTARSLGIATVFQEFSLVPELTVAENVFLGRWPGSYFSIDWRSMREAAHRTLMELELDIPPDAVVGELPVAQQQLVEIAKAMAARASLIVLDEPTTALGVTEIEHLHELLRRARKNGAAILYISHRLDEVVDLCDVVSVMRNGRIVSGADHTPLDVGAIISLMIGKEMEEQYPKIHCRQGEVLLEALGISADPKLHDVSFTLHRGEVLGFGGPLGSGRSAIARALFGVVPLAGGEIRLHGKAQVIRSPAGAIAAGIALLTENRNIDGLFFNFTGPQNITAASLADLDRGLWLDLARERKVAGDLIRSLRVSRAAETELVGRLSGGNQQKILLARWLNANAEVFILDEPTKGIDVGAKVAIYRLINELTAAGKGVILISSDDKELLAMSDRIAIVRRGRIMRIAEAKTLTKAELMGAGERRDAA</sequence>
<dbReference type="Pfam" id="PF00005">
    <property type="entry name" value="ABC_tran"/>
    <property type="match status" value="2"/>
</dbReference>
<evidence type="ECO:0000256" key="9">
    <source>
        <dbReference type="ARBA" id="ARBA00023136"/>
    </source>
</evidence>
<dbReference type="CDD" id="cd03215">
    <property type="entry name" value="ABC_Carb_Monos_II"/>
    <property type="match status" value="1"/>
</dbReference>
<keyword evidence="8" id="KW-1278">Translocase</keyword>
<evidence type="ECO:0000256" key="4">
    <source>
        <dbReference type="ARBA" id="ARBA00022597"/>
    </source>
</evidence>
<evidence type="ECO:0000256" key="5">
    <source>
        <dbReference type="ARBA" id="ARBA00022737"/>
    </source>
</evidence>
<dbReference type="InterPro" id="IPR027417">
    <property type="entry name" value="P-loop_NTPase"/>
</dbReference>
<evidence type="ECO:0000256" key="2">
    <source>
        <dbReference type="ARBA" id="ARBA00022448"/>
    </source>
</evidence>
<organism evidence="11 12">
    <name type="scientific">Sinorhizobium numidicum</name>
    <dbReference type="NCBI Taxonomy" id="680248"/>
    <lineage>
        <taxon>Bacteria</taxon>
        <taxon>Pseudomonadati</taxon>
        <taxon>Pseudomonadota</taxon>
        <taxon>Alphaproteobacteria</taxon>
        <taxon>Hyphomicrobiales</taxon>
        <taxon>Rhizobiaceae</taxon>
        <taxon>Sinorhizobium/Ensifer group</taxon>
        <taxon>Sinorhizobium</taxon>
    </lineage>
</organism>
<comment type="similarity">
    <text evidence="1">Belongs to the ABC transporter superfamily.</text>
</comment>
<protein>
    <submittedName>
        <fullName evidence="11">Sugar ABC transporter ATP-binding protein</fullName>
    </submittedName>
</protein>
<evidence type="ECO:0000256" key="7">
    <source>
        <dbReference type="ARBA" id="ARBA00022840"/>
    </source>
</evidence>
<gene>
    <name evidence="11" type="ORF">PYH38_002172</name>
</gene>
<dbReference type="InterPro" id="IPR003439">
    <property type="entry name" value="ABC_transporter-like_ATP-bd"/>
</dbReference>
<dbReference type="InterPro" id="IPR017871">
    <property type="entry name" value="ABC_transporter-like_CS"/>
</dbReference>
<keyword evidence="6" id="KW-0547">Nucleotide-binding</keyword>
<evidence type="ECO:0000259" key="10">
    <source>
        <dbReference type="PROSITE" id="PS50893"/>
    </source>
</evidence>
<evidence type="ECO:0000256" key="6">
    <source>
        <dbReference type="ARBA" id="ARBA00022741"/>
    </source>
</evidence>
<keyword evidence="12" id="KW-1185">Reference proteome</keyword>
<proteinExistence type="inferred from homology"/>
<dbReference type="InterPro" id="IPR003593">
    <property type="entry name" value="AAA+_ATPase"/>
</dbReference>
<keyword evidence="3" id="KW-1003">Cell membrane</keyword>
<accession>A0ABY8CTY6</accession>
<dbReference type="EMBL" id="CP120370">
    <property type="protein sequence ID" value="WEX80693.1"/>
    <property type="molecule type" value="Genomic_DNA"/>
</dbReference>
<feature type="domain" description="ABC transporter" evidence="10">
    <location>
        <begin position="260"/>
        <end position="504"/>
    </location>
</feature>
<dbReference type="CDD" id="cd03216">
    <property type="entry name" value="ABC_Carb_Monos_I"/>
    <property type="match status" value="1"/>
</dbReference>
<dbReference type="PANTHER" id="PTHR43790">
    <property type="entry name" value="CARBOHYDRATE TRANSPORT ATP-BINDING PROTEIN MG119-RELATED"/>
    <property type="match status" value="1"/>
</dbReference>
<dbReference type="SMART" id="SM00382">
    <property type="entry name" value="AAA"/>
    <property type="match status" value="2"/>
</dbReference>
<dbReference type="PANTHER" id="PTHR43790:SF3">
    <property type="entry name" value="D-ALLOSE IMPORT ATP-BINDING PROTEIN ALSA-RELATED"/>
    <property type="match status" value="1"/>
</dbReference>
<keyword evidence="5" id="KW-0677">Repeat</keyword>
<keyword evidence="9" id="KW-0472">Membrane</keyword>
<keyword evidence="2" id="KW-0813">Transport</keyword>
<dbReference type="PROSITE" id="PS00211">
    <property type="entry name" value="ABC_TRANSPORTER_1"/>
    <property type="match status" value="1"/>
</dbReference>
<dbReference type="PROSITE" id="PS50893">
    <property type="entry name" value="ABC_TRANSPORTER_2"/>
    <property type="match status" value="2"/>
</dbReference>
<reference evidence="11 12" key="1">
    <citation type="submission" date="2023-03" db="EMBL/GenBank/DDBJ databases">
        <authorList>
            <person name="Kaur S."/>
            <person name="Espinosa-Saiz D."/>
            <person name="Velazquez E."/>
            <person name="Menendez E."/>
            <person name="diCenzo G.C."/>
        </authorList>
    </citation>
    <scope>NUCLEOTIDE SEQUENCE [LARGE SCALE GENOMIC DNA]</scope>
    <source>
        <strain evidence="11 12">LMG 27395</strain>
    </source>
</reference>
<evidence type="ECO:0000313" key="11">
    <source>
        <dbReference type="EMBL" id="WEX80693.1"/>
    </source>
</evidence>
<dbReference type="SUPFAM" id="SSF52540">
    <property type="entry name" value="P-loop containing nucleoside triphosphate hydrolases"/>
    <property type="match status" value="2"/>
</dbReference>
<keyword evidence="4" id="KW-0762">Sugar transport</keyword>
<name>A0ABY8CTY6_9HYPH</name>
<keyword evidence="7 11" id="KW-0067">ATP-binding</keyword>
<evidence type="ECO:0000256" key="3">
    <source>
        <dbReference type="ARBA" id="ARBA00022475"/>
    </source>
</evidence>
<dbReference type="InterPro" id="IPR050107">
    <property type="entry name" value="ABC_carbohydrate_import_ATPase"/>
</dbReference>
<evidence type="ECO:0000256" key="1">
    <source>
        <dbReference type="ARBA" id="ARBA00005417"/>
    </source>
</evidence>
<dbReference type="GO" id="GO:0005524">
    <property type="term" value="F:ATP binding"/>
    <property type="evidence" value="ECO:0007669"/>
    <property type="project" value="UniProtKB-KW"/>
</dbReference>